<dbReference type="PROSITE" id="PS51464">
    <property type="entry name" value="SIS"/>
    <property type="match status" value="1"/>
</dbReference>
<dbReference type="KEGG" id="cceu:CBR64_07445"/>
<dbReference type="Gene3D" id="3.40.50.10490">
    <property type="entry name" value="Glucose-6-phosphate isomerase like protein, domain 1"/>
    <property type="match status" value="1"/>
</dbReference>
<dbReference type="SUPFAM" id="SSF53697">
    <property type="entry name" value="SIS domain"/>
    <property type="match status" value="1"/>
</dbReference>
<dbReference type="GO" id="GO:1901135">
    <property type="term" value="P:carbohydrate derivative metabolic process"/>
    <property type="evidence" value="ECO:0007669"/>
    <property type="project" value="InterPro"/>
</dbReference>
<dbReference type="InterPro" id="IPR050986">
    <property type="entry name" value="GutQ/KpsF_isomerases"/>
</dbReference>
<dbReference type="Pfam" id="PF01380">
    <property type="entry name" value="SIS"/>
    <property type="match status" value="1"/>
</dbReference>
<organism evidence="2 4">
    <name type="scientific">Cellulosimicrobium cellulans</name>
    <name type="common">Arthrobacter luteus</name>
    <dbReference type="NCBI Taxonomy" id="1710"/>
    <lineage>
        <taxon>Bacteria</taxon>
        <taxon>Bacillati</taxon>
        <taxon>Actinomycetota</taxon>
        <taxon>Actinomycetes</taxon>
        <taxon>Micrococcales</taxon>
        <taxon>Promicromonosporaceae</taxon>
        <taxon>Cellulosimicrobium</taxon>
    </lineage>
</organism>
<dbReference type="InterPro" id="IPR001347">
    <property type="entry name" value="SIS_dom"/>
</dbReference>
<reference evidence="2 4" key="1">
    <citation type="submission" date="2017-05" db="EMBL/GenBank/DDBJ databases">
        <authorList>
            <person name="Song R."/>
            <person name="Chenine A.L."/>
            <person name="Ruprecht R.M."/>
        </authorList>
    </citation>
    <scope>NUCLEOTIDE SEQUENCE [LARGE SCALE GENOMIC DNA]</scope>
    <source>
        <strain evidence="2 4">PSBB019</strain>
    </source>
</reference>
<feature type="domain" description="SIS" evidence="1">
    <location>
        <begin position="43"/>
        <end position="187"/>
    </location>
</feature>
<evidence type="ECO:0000313" key="2">
    <source>
        <dbReference type="EMBL" id="ARU51349.1"/>
    </source>
</evidence>
<dbReference type="Proteomes" id="UP000316659">
    <property type="component" value="Unassembled WGS sequence"/>
</dbReference>
<accession>A0A1Y0HTA3</accession>
<dbReference type="GO" id="GO:0097367">
    <property type="term" value="F:carbohydrate derivative binding"/>
    <property type="evidence" value="ECO:0007669"/>
    <property type="project" value="InterPro"/>
</dbReference>
<dbReference type="PANTHER" id="PTHR42745">
    <property type="match status" value="1"/>
</dbReference>
<dbReference type="RefSeq" id="WP_087470396.1">
    <property type="nucleotide sequence ID" value="NZ_BJNZ01000001.1"/>
</dbReference>
<dbReference type="OrthoDB" id="9762536at2"/>
<evidence type="ECO:0000313" key="5">
    <source>
        <dbReference type="Proteomes" id="UP000316659"/>
    </source>
</evidence>
<reference evidence="3 5" key="2">
    <citation type="submission" date="2019-06" db="EMBL/GenBank/DDBJ databases">
        <title>Whole genome shotgun sequence of Cellulosimicrobium cellulans NBRC 15516.</title>
        <authorList>
            <person name="Hosoyama A."/>
            <person name="Uohara A."/>
            <person name="Ohji S."/>
            <person name="Ichikawa N."/>
        </authorList>
    </citation>
    <scope>NUCLEOTIDE SEQUENCE [LARGE SCALE GENOMIC DNA]</scope>
    <source>
        <strain evidence="3 5">NBRC 15516</strain>
    </source>
</reference>
<dbReference type="AlphaFoldDB" id="A0A1Y0HTA3"/>
<evidence type="ECO:0000313" key="3">
    <source>
        <dbReference type="EMBL" id="GED08041.1"/>
    </source>
</evidence>
<name>A0A1Y0HTA3_CELCE</name>
<dbReference type="EMBL" id="CP021383">
    <property type="protein sequence ID" value="ARU51349.1"/>
    <property type="molecule type" value="Genomic_DNA"/>
</dbReference>
<dbReference type="Proteomes" id="UP000196228">
    <property type="component" value="Chromosome"/>
</dbReference>
<sequence>MTIPDTTTRRRAAVLETARAVVAHEAQGVAASVTDLGDVFLDVVQRVYECTGKVFVTGAGTSGAVARRMAHLLSVSGTPSVFISGADALHGTMGAMAPGDILVAISRGGGSDEINDLVVRAKERGVDTVVAVTADASSRLARNADVVVELTMIPGIDPGEVIAMGSTLVTAAWGDALAVVLMRMRGYSWANVLHSHPSGAVGKIDEAPQELPPLEPYWK</sequence>
<gene>
    <name evidence="2" type="ORF">CBR64_07445</name>
    <name evidence="3" type="ORF">CCE02nite_00400</name>
</gene>
<evidence type="ECO:0000259" key="1">
    <source>
        <dbReference type="PROSITE" id="PS51464"/>
    </source>
</evidence>
<protein>
    <recommendedName>
        <fullName evidence="1">SIS domain-containing protein</fullName>
    </recommendedName>
</protein>
<proteinExistence type="predicted"/>
<dbReference type="EMBL" id="BJNZ01000001">
    <property type="protein sequence ID" value="GED08041.1"/>
    <property type="molecule type" value="Genomic_DNA"/>
</dbReference>
<dbReference type="PANTHER" id="PTHR42745:SF1">
    <property type="entry name" value="ARABINOSE 5-PHOSPHATE ISOMERASE KDSD"/>
    <property type="match status" value="1"/>
</dbReference>
<evidence type="ECO:0000313" key="4">
    <source>
        <dbReference type="Proteomes" id="UP000196228"/>
    </source>
</evidence>
<dbReference type="InterPro" id="IPR046348">
    <property type="entry name" value="SIS_dom_sf"/>
</dbReference>